<evidence type="ECO:0000313" key="4">
    <source>
        <dbReference type="EMBL" id="KAF7296878.1"/>
    </source>
</evidence>
<feature type="region of interest" description="Disordered" evidence="1">
    <location>
        <begin position="265"/>
        <end position="331"/>
    </location>
</feature>
<feature type="compositionally biased region" description="Basic and acidic residues" evidence="1">
    <location>
        <begin position="270"/>
        <end position="294"/>
    </location>
</feature>
<feature type="transmembrane region" description="Helical" evidence="2">
    <location>
        <begin position="86"/>
        <end position="109"/>
    </location>
</feature>
<gene>
    <name evidence="4" type="ORF">MIND_00919300</name>
</gene>
<dbReference type="RefSeq" id="XP_037217237.1">
    <property type="nucleotide sequence ID" value="XM_037365825.1"/>
</dbReference>
<dbReference type="AlphaFoldDB" id="A0A8H6SCE6"/>
<dbReference type="GeneID" id="59348341"/>
<dbReference type="InterPro" id="IPR045339">
    <property type="entry name" value="DUF6534"/>
</dbReference>
<keyword evidence="2" id="KW-0812">Transmembrane</keyword>
<evidence type="ECO:0000256" key="1">
    <source>
        <dbReference type="SAM" id="MobiDB-lite"/>
    </source>
</evidence>
<proteinExistence type="predicted"/>
<keyword evidence="5" id="KW-1185">Reference proteome</keyword>
<keyword evidence="2" id="KW-0472">Membrane</keyword>
<feature type="transmembrane region" description="Helical" evidence="2">
    <location>
        <begin position="162"/>
        <end position="183"/>
    </location>
</feature>
<feature type="compositionally biased region" description="Polar residues" evidence="1">
    <location>
        <begin position="296"/>
        <end position="311"/>
    </location>
</feature>
<comment type="caution">
    <text evidence="4">The sequence shown here is derived from an EMBL/GenBank/DDBJ whole genome shotgun (WGS) entry which is preliminary data.</text>
</comment>
<dbReference type="PANTHER" id="PTHR40465:SF1">
    <property type="entry name" value="DUF6534 DOMAIN-CONTAINING PROTEIN"/>
    <property type="match status" value="1"/>
</dbReference>
<feature type="transmembrane region" description="Helical" evidence="2">
    <location>
        <begin position="203"/>
        <end position="227"/>
    </location>
</feature>
<feature type="transmembrane region" description="Helical" evidence="2">
    <location>
        <begin position="45"/>
        <end position="66"/>
    </location>
</feature>
<protein>
    <recommendedName>
        <fullName evidence="3">DUF6534 domain-containing protein</fullName>
    </recommendedName>
</protein>
<name>A0A8H6SCE6_9AGAR</name>
<feature type="compositionally biased region" description="Basic and acidic residues" evidence="1">
    <location>
        <begin position="312"/>
        <end position="325"/>
    </location>
</feature>
<sequence length="331" mass="36321">MADLELLTGPMLAGTQANWLLLGTLTLQVYKFFVCFPKERAWIKAMVYTLFILECTQTGVTSHFAYSLLVLGWGNPAVFAKLPWSSLATPIFTGITSATVQIFFAWRIYTLKGEHLLAKLVCVLIVMASFLGLMSSLAAFVTDGLFAVTTELSKLPPLMTGVKVWLIGSAVCDVLITISMLIILTQYRMKTPWKRTDSIITKLIYNVIETGAITTIVAVADVTLFIVSSQTNLHQTPAFMLGKLYTNVLLATLNARAVMGTPSGLNAASGDREGTHGTHEMNWRGQRSNERDLESSGVQRKVQISTVTRVTTDSDQKDRYGHADAKLPAAF</sequence>
<evidence type="ECO:0000259" key="3">
    <source>
        <dbReference type="Pfam" id="PF20152"/>
    </source>
</evidence>
<feature type="transmembrane region" description="Helical" evidence="2">
    <location>
        <begin position="16"/>
        <end position="33"/>
    </location>
</feature>
<dbReference type="Proteomes" id="UP000636479">
    <property type="component" value="Unassembled WGS sequence"/>
</dbReference>
<accession>A0A8H6SCE6</accession>
<dbReference type="Pfam" id="PF20152">
    <property type="entry name" value="DUF6534"/>
    <property type="match status" value="1"/>
</dbReference>
<dbReference type="EMBL" id="JACAZF010000008">
    <property type="protein sequence ID" value="KAF7296878.1"/>
    <property type="molecule type" value="Genomic_DNA"/>
</dbReference>
<feature type="transmembrane region" description="Helical" evidence="2">
    <location>
        <begin position="116"/>
        <end position="142"/>
    </location>
</feature>
<dbReference type="OrthoDB" id="3262409at2759"/>
<keyword evidence="2" id="KW-1133">Transmembrane helix</keyword>
<reference evidence="4" key="1">
    <citation type="submission" date="2020-05" db="EMBL/GenBank/DDBJ databases">
        <title>Mycena genomes resolve the evolution of fungal bioluminescence.</title>
        <authorList>
            <person name="Tsai I.J."/>
        </authorList>
    </citation>
    <scope>NUCLEOTIDE SEQUENCE</scope>
    <source>
        <strain evidence="4">171206Taipei</strain>
    </source>
</reference>
<feature type="domain" description="DUF6534" evidence="3">
    <location>
        <begin position="169"/>
        <end position="257"/>
    </location>
</feature>
<evidence type="ECO:0000256" key="2">
    <source>
        <dbReference type="SAM" id="Phobius"/>
    </source>
</evidence>
<dbReference type="PANTHER" id="PTHR40465">
    <property type="entry name" value="CHROMOSOME 1, WHOLE GENOME SHOTGUN SEQUENCE"/>
    <property type="match status" value="1"/>
</dbReference>
<evidence type="ECO:0000313" key="5">
    <source>
        <dbReference type="Proteomes" id="UP000636479"/>
    </source>
</evidence>
<organism evidence="4 5">
    <name type="scientific">Mycena indigotica</name>
    <dbReference type="NCBI Taxonomy" id="2126181"/>
    <lineage>
        <taxon>Eukaryota</taxon>
        <taxon>Fungi</taxon>
        <taxon>Dikarya</taxon>
        <taxon>Basidiomycota</taxon>
        <taxon>Agaricomycotina</taxon>
        <taxon>Agaricomycetes</taxon>
        <taxon>Agaricomycetidae</taxon>
        <taxon>Agaricales</taxon>
        <taxon>Marasmiineae</taxon>
        <taxon>Mycenaceae</taxon>
        <taxon>Mycena</taxon>
    </lineage>
</organism>